<dbReference type="Proteomes" id="UP000003163">
    <property type="component" value="Unassembled WGS sequence"/>
</dbReference>
<dbReference type="AlphaFoldDB" id="J9DBR9"/>
<evidence type="ECO:0000313" key="2">
    <source>
        <dbReference type="EMBL" id="EJW05171.1"/>
    </source>
</evidence>
<dbReference type="InParanoid" id="J9DBR9"/>
<name>J9DBR9_EDHAE</name>
<evidence type="ECO:0000256" key="1">
    <source>
        <dbReference type="SAM" id="MobiDB-lite"/>
    </source>
</evidence>
<feature type="region of interest" description="Disordered" evidence="1">
    <location>
        <begin position="1"/>
        <end position="44"/>
    </location>
</feature>
<dbReference type="VEuPathDB" id="MicrosporidiaDB:EDEG_04112"/>
<evidence type="ECO:0000313" key="3">
    <source>
        <dbReference type="Proteomes" id="UP000003163"/>
    </source>
</evidence>
<comment type="caution">
    <text evidence="2">The sequence shown here is derived from an EMBL/GenBank/DDBJ whole genome shotgun (WGS) entry which is preliminary data.</text>
</comment>
<dbReference type="EMBL" id="AFBI03000356">
    <property type="protein sequence ID" value="EJW05171.1"/>
    <property type="molecule type" value="Genomic_DNA"/>
</dbReference>
<feature type="non-terminal residue" evidence="2">
    <location>
        <position position="101"/>
    </location>
</feature>
<proteinExistence type="predicted"/>
<keyword evidence="3" id="KW-1185">Reference proteome</keyword>
<accession>J9DBR9</accession>
<dbReference type="HOGENOM" id="CLU_2298294_0_0_1"/>
<organism evidence="2 3">
    <name type="scientific">Edhazardia aedis (strain USNM 41457)</name>
    <name type="common">Microsporidian parasite</name>
    <dbReference type="NCBI Taxonomy" id="1003232"/>
    <lineage>
        <taxon>Eukaryota</taxon>
        <taxon>Fungi</taxon>
        <taxon>Fungi incertae sedis</taxon>
        <taxon>Microsporidia</taxon>
        <taxon>Edhazardia</taxon>
    </lineage>
</organism>
<protein>
    <submittedName>
        <fullName evidence="2">Uncharacterized protein</fullName>
    </submittedName>
</protein>
<reference evidence="2 3" key="1">
    <citation type="submission" date="2011-08" db="EMBL/GenBank/DDBJ databases">
        <authorList>
            <person name="Liu Z.J."/>
            <person name="Shi F.L."/>
            <person name="Lu J.Q."/>
            <person name="Li M."/>
            <person name="Wang Z.L."/>
        </authorList>
    </citation>
    <scope>NUCLEOTIDE SEQUENCE [LARGE SCALE GENOMIC DNA]</scope>
    <source>
        <strain evidence="2 3">USNM 41457</strain>
    </source>
</reference>
<feature type="compositionally biased region" description="Basic and acidic residues" evidence="1">
    <location>
        <begin position="12"/>
        <end position="28"/>
    </location>
</feature>
<gene>
    <name evidence="2" type="ORF">EDEG_04112</name>
</gene>
<reference evidence="3" key="2">
    <citation type="submission" date="2015-07" db="EMBL/GenBank/DDBJ databases">
        <title>Contrasting host-pathogen interactions and genome evolution in two generalist and specialist microsporidian pathogens of mosquitoes.</title>
        <authorList>
            <consortium name="The Broad Institute Genomics Platform"/>
            <consortium name="The Broad Institute Genome Sequencing Center for Infectious Disease"/>
            <person name="Cuomo C.A."/>
            <person name="Sanscrainte N.D."/>
            <person name="Goldberg J.M."/>
            <person name="Heiman D."/>
            <person name="Young S."/>
            <person name="Zeng Q."/>
            <person name="Becnel J.J."/>
            <person name="Birren B.W."/>
        </authorList>
    </citation>
    <scope>NUCLEOTIDE SEQUENCE [LARGE SCALE GENOMIC DNA]</scope>
    <source>
        <strain evidence="3">USNM 41457</strain>
    </source>
</reference>
<sequence length="101" mass="11220">MTSTVCKQHGTIQEKGKRQGKGETDTEQKASTSHQTQKKKRRITQLDKLENLISNLNQIGLKKATEMQPKLDSSDQNIATIGVSVPSAIQKITQNENIETD</sequence>